<feature type="repeat" description="TPR" evidence="3">
    <location>
        <begin position="103"/>
        <end position="136"/>
    </location>
</feature>
<feature type="repeat" description="TPR" evidence="3">
    <location>
        <begin position="69"/>
        <end position="102"/>
    </location>
</feature>
<dbReference type="InterPro" id="IPR050498">
    <property type="entry name" value="Ycf3"/>
</dbReference>
<protein>
    <submittedName>
        <fullName evidence="5">Tetratricopeptide repeat (TPR) protein</fullName>
    </submittedName>
</protein>
<dbReference type="GeneID" id="39985855"/>
<dbReference type="Proteomes" id="UP000192257">
    <property type="component" value="Unassembled WGS sequence"/>
</dbReference>
<feature type="repeat" description="TPR" evidence="3">
    <location>
        <begin position="180"/>
        <end position="213"/>
    </location>
</feature>
<dbReference type="PANTHER" id="PTHR44858">
    <property type="entry name" value="TETRATRICOPEPTIDE REPEAT PROTEIN 6"/>
    <property type="match status" value="1"/>
</dbReference>
<name>A0A1X0NV58_9TRYP</name>
<dbReference type="PROSITE" id="PS50005">
    <property type="entry name" value="TPR"/>
    <property type="match status" value="3"/>
</dbReference>
<dbReference type="Pfam" id="PF00515">
    <property type="entry name" value="TPR_1"/>
    <property type="match status" value="1"/>
</dbReference>
<dbReference type="EMBL" id="NBCO01000016">
    <property type="protein sequence ID" value="ORC88565.1"/>
    <property type="molecule type" value="Genomic_DNA"/>
</dbReference>
<evidence type="ECO:0000313" key="6">
    <source>
        <dbReference type="Proteomes" id="UP000192257"/>
    </source>
</evidence>
<evidence type="ECO:0000256" key="1">
    <source>
        <dbReference type="ARBA" id="ARBA00022737"/>
    </source>
</evidence>
<reference evidence="5 6" key="1">
    <citation type="submission" date="2017-03" db="EMBL/GenBank/DDBJ databases">
        <title>An alternative strategy for trypanosome survival in the mammalian bloodstream revealed through genome and transcriptome analysis of the ubiquitous bovine parasite Trypanosoma (Megatrypanum) theileri.</title>
        <authorList>
            <person name="Kelly S."/>
            <person name="Ivens A."/>
            <person name="Mott A."/>
            <person name="O'Neill E."/>
            <person name="Emms D."/>
            <person name="Macleod O."/>
            <person name="Voorheis P."/>
            <person name="Matthews J."/>
            <person name="Matthews K."/>
            <person name="Carrington M."/>
        </authorList>
    </citation>
    <scope>NUCLEOTIDE SEQUENCE [LARGE SCALE GENOMIC DNA]</scope>
    <source>
        <strain evidence="5">Edinburgh</strain>
    </source>
</reference>
<dbReference type="RefSeq" id="XP_028882631.1">
    <property type="nucleotide sequence ID" value="XM_029026075.1"/>
</dbReference>
<dbReference type="VEuPathDB" id="TriTrypDB:TM35_000162030"/>
<evidence type="ECO:0000256" key="3">
    <source>
        <dbReference type="PROSITE-ProRule" id="PRU00339"/>
    </source>
</evidence>
<dbReference type="Gene3D" id="1.25.40.10">
    <property type="entry name" value="Tetratricopeptide repeat domain"/>
    <property type="match status" value="2"/>
</dbReference>
<dbReference type="InterPro" id="IPR011990">
    <property type="entry name" value="TPR-like_helical_dom_sf"/>
</dbReference>
<keyword evidence="2 3" id="KW-0802">TPR repeat</keyword>
<dbReference type="PANTHER" id="PTHR44858:SF18">
    <property type="entry name" value="TETRATRICOPEPTIDE REPEAT (TPR) PROTEIN"/>
    <property type="match status" value="1"/>
</dbReference>
<accession>A0A1X0NV58</accession>
<dbReference type="Pfam" id="PF13181">
    <property type="entry name" value="TPR_8"/>
    <property type="match status" value="1"/>
</dbReference>
<evidence type="ECO:0000313" key="5">
    <source>
        <dbReference type="EMBL" id="ORC88565.1"/>
    </source>
</evidence>
<dbReference type="InterPro" id="IPR019734">
    <property type="entry name" value="TPR_rpt"/>
</dbReference>
<gene>
    <name evidence="5" type="ORF">TM35_000162030</name>
</gene>
<feature type="compositionally biased region" description="Polar residues" evidence="4">
    <location>
        <begin position="242"/>
        <end position="258"/>
    </location>
</feature>
<keyword evidence="1" id="KW-0677">Repeat</keyword>
<keyword evidence="6" id="KW-1185">Reference proteome</keyword>
<evidence type="ECO:0000256" key="2">
    <source>
        <dbReference type="ARBA" id="ARBA00022803"/>
    </source>
</evidence>
<dbReference type="OrthoDB" id="2335338at2759"/>
<comment type="caution">
    <text evidence="5">The sequence shown here is derived from an EMBL/GenBank/DDBJ whole genome shotgun (WGS) entry which is preliminary data.</text>
</comment>
<dbReference type="SMART" id="SM00028">
    <property type="entry name" value="TPR"/>
    <property type="match status" value="4"/>
</dbReference>
<organism evidence="5 6">
    <name type="scientific">Trypanosoma theileri</name>
    <dbReference type="NCBI Taxonomy" id="67003"/>
    <lineage>
        <taxon>Eukaryota</taxon>
        <taxon>Discoba</taxon>
        <taxon>Euglenozoa</taxon>
        <taxon>Kinetoplastea</taxon>
        <taxon>Metakinetoplastina</taxon>
        <taxon>Trypanosomatida</taxon>
        <taxon>Trypanosomatidae</taxon>
        <taxon>Trypanosoma</taxon>
    </lineage>
</organism>
<dbReference type="STRING" id="67003.A0A1X0NV58"/>
<proteinExistence type="predicted"/>
<dbReference type="SUPFAM" id="SSF48439">
    <property type="entry name" value="Protein prenylyltransferase"/>
    <property type="match status" value="1"/>
</dbReference>
<feature type="region of interest" description="Disordered" evidence="4">
    <location>
        <begin position="235"/>
        <end position="258"/>
    </location>
</feature>
<dbReference type="AlphaFoldDB" id="A0A1X0NV58"/>
<sequence length="383" mass="43439">MPPRSQSKKSRKALERKEKKLLEAKIRASQEKCEEGQAFLEPPGRNAQPNYAKAMTALEAAIEIYDGNALAYFLMGECLRGQEEHEKAIERYTQCLERDASDTRALEGRAASYSALQKWSSAFEDYTTIIQIEPENDHAYNLRGLCTLSTRVPGLRLLSADFNHCVSDFQTAIRLNEANYYAWANLGKAYEDQGMPEEALNAYSSALKVKEDYQYAQLRRGCLALRMVENAWDEEERKKNQVKNTELGNSSGINTSSIPKSMKEVEEEVRLEMESAARRQKEEELLENAIKDLQALMIDDANKMKWDPCLPLNLGSCYLLRKDLNKAEEEFKLVTEIINARPQLVTDGEAEPIPNVAAIETVLNLKKDILKKARGERFLAGNK</sequence>
<evidence type="ECO:0000256" key="4">
    <source>
        <dbReference type="SAM" id="MobiDB-lite"/>
    </source>
</evidence>